<comment type="function">
    <text evidence="9">Catalyzes the reduction of the glycolytic intermediate dihydroxyacetone phosphate (DHAP) to sn-glycerol 3-phosphate (G3P), the key precursor for phospholipid synthesis.</text>
</comment>
<dbReference type="Pfam" id="PF01210">
    <property type="entry name" value="NAD_Gly3P_dh_N"/>
    <property type="match status" value="1"/>
</dbReference>
<dbReference type="PIRSF" id="PIRSF000114">
    <property type="entry name" value="Glycerol-3-P_dh"/>
    <property type="match status" value="1"/>
</dbReference>
<dbReference type="Proteomes" id="UP000260363">
    <property type="component" value="Chromosome"/>
</dbReference>
<dbReference type="SUPFAM" id="SSF48179">
    <property type="entry name" value="6-phosphogluconate dehydrogenase C-terminal domain-like"/>
    <property type="match status" value="1"/>
</dbReference>
<feature type="binding site" evidence="9">
    <location>
        <position position="245"/>
    </location>
    <ligand>
        <name>sn-glycerol 3-phosphate</name>
        <dbReference type="ChEBI" id="CHEBI:57597"/>
    </ligand>
</feature>
<dbReference type="GO" id="GO:0141152">
    <property type="term" value="F:glycerol-3-phosphate dehydrogenase (NAD+) activity"/>
    <property type="evidence" value="ECO:0007669"/>
    <property type="project" value="RHEA"/>
</dbReference>
<evidence type="ECO:0000256" key="12">
    <source>
        <dbReference type="PIRSR" id="PIRSR000114-3"/>
    </source>
</evidence>
<evidence type="ECO:0000256" key="1">
    <source>
        <dbReference type="ARBA" id="ARBA00011009"/>
    </source>
</evidence>
<dbReference type="Gene3D" id="3.40.50.720">
    <property type="entry name" value="NAD(P)-binding Rossmann-like Domain"/>
    <property type="match status" value="1"/>
</dbReference>
<keyword evidence="5 9" id="KW-0520">NAD</keyword>
<comment type="pathway">
    <text evidence="9">Membrane lipid metabolism; glycerophospholipid metabolism.</text>
</comment>
<comment type="similarity">
    <text evidence="1 9 13">Belongs to the NAD-dependent glycerol-3-phosphate dehydrogenase family.</text>
</comment>
<dbReference type="PATRIC" id="fig|243161.6.peg.100"/>
<evidence type="ECO:0000313" key="17">
    <source>
        <dbReference type="EMBL" id="AJR10190.1"/>
    </source>
</evidence>
<dbReference type="GO" id="GO:0005975">
    <property type="term" value="P:carbohydrate metabolic process"/>
    <property type="evidence" value="ECO:0007669"/>
    <property type="project" value="InterPro"/>
</dbReference>
<dbReference type="SUPFAM" id="SSF51735">
    <property type="entry name" value="NAD(P)-binding Rossmann-fold domains"/>
    <property type="match status" value="1"/>
</dbReference>
<feature type="binding site" evidence="9">
    <location>
        <position position="255"/>
    </location>
    <ligand>
        <name>sn-glycerol 3-phosphate</name>
        <dbReference type="ChEBI" id="CHEBI:57597"/>
    </ligand>
</feature>
<evidence type="ECO:0000256" key="6">
    <source>
        <dbReference type="ARBA" id="ARBA00023098"/>
    </source>
</evidence>
<feature type="binding site" evidence="9">
    <location>
        <position position="280"/>
    </location>
    <ligand>
        <name>NADPH</name>
        <dbReference type="ChEBI" id="CHEBI:57783"/>
    </ligand>
</feature>
<evidence type="ECO:0000256" key="11">
    <source>
        <dbReference type="PIRSR" id="PIRSR000114-2"/>
    </source>
</evidence>
<dbReference type="PRINTS" id="PR00077">
    <property type="entry name" value="GPDHDRGNASE"/>
</dbReference>
<keyword evidence="2 9" id="KW-0444">Lipid biosynthesis</keyword>
<dbReference type="GO" id="GO:0008654">
    <property type="term" value="P:phospholipid biosynthetic process"/>
    <property type="evidence" value="ECO:0007669"/>
    <property type="project" value="UniProtKB-KW"/>
</dbReference>
<dbReference type="InterPro" id="IPR006109">
    <property type="entry name" value="G3P_DH_NAD-dep_C"/>
</dbReference>
<feature type="binding site" evidence="9">
    <location>
        <position position="139"/>
    </location>
    <ligand>
        <name>sn-glycerol 3-phosphate</name>
        <dbReference type="ChEBI" id="CHEBI:57597"/>
    </ligand>
</feature>
<dbReference type="GO" id="GO:0046167">
    <property type="term" value="P:glycerol-3-phosphate biosynthetic process"/>
    <property type="evidence" value="ECO:0007669"/>
    <property type="project" value="UniProtKB-UniRule"/>
</dbReference>
<dbReference type="PANTHER" id="PTHR11728:SF1">
    <property type="entry name" value="GLYCEROL-3-PHOSPHATE DEHYDROGENASE [NAD(+)] 2, CHLOROPLASTIC"/>
    <property type="match status" value="1"/>
</dbReference>
<dbReference type="KEGG" id="cmg:NC81_00460"/>
<feature type="domain" description="Glycerol-3-phosphate dehydrogenase NAD-dependent C-terminal" evidence="16">
    <location>
        <begin position="181"/>
        <end position="320"/>
    </location>
</feature>
<dbReference type="Pfam" id="PF07479">
    <property type="entry name" value="NAD_Gly3P_dh_C"/>
    <property type="match status" value="1"/>
</dbReference>
<feature type="binding site" evidence="12">
    <location>
        <position position="256"/>
    </location>
    <ligand>
        <name>NAD(+)</name>
        <dbReference type="ChEBI" id="CHEBI:57540"/>
    </ligand>
</feature>
<comment type="subcellular location">
    <subcellularLocation>
        <location evidence="9">Cytoplasm</location>
    </subcellularLocation>
</comment>
<feature type="binding site" evidence="9">
    <location>
        <position position="33"/>
    </location>
    <ligand>
        <name>NADPH</name>
        <dbReference type="ChEBI" id="CHEBI:57783"/>
    </ligand>
</feature>
<evidence type="ECO:0000256" key="13">
    <source>
        <dbReference type="RuleBase" id="RU000437"/>
    </source>
</evidence>
<feature type="domain" description="Glycerol-3-phosphate dehydrogenase NAD-dependent N-terminal" evidence="15">
    <location>
        <begin position="5"/>
        <end position="160"/>
    </location>
</feature>
<gene>
    <name evidence="9" type="primary">gpsA</name>
    <name evidence="17" type="ORF">BD36_00485</name>
</gene>
<feature type="binding site" evidence="11">
    <location>
        <position position="106"/>
    </location>
    <ligand>
        <name>substrate</name>
    </ligand>
</feature>
<dbReference type="InterPro" id="IPR013328">
    <property type="entry name" value="6PGD_dom2"/>
</dbReference>
<dbReference type="SMR" id="A0A069ZZU2"/>
<evidence type="ECO:0000256" key="3">
    <source>
        <dbReference type="ARBA" id="ARBA00022857"/>
    </source>
</evidence>
<comment type="catalytic activity">
    <reaction evidence="9">
        <text>sn-glycerol 3-phosphate + NAD(+) = dihydroxyacetone phosphate + NADH + H(+)</text>
        <dbReference type="Rhea" id="RHEA:11092"/>
        <dbReference type="ChEBI" id="CHEBI:15378"/>
        <dbReference type="ChEBI" id="CHEBI:57540"/>
        <dbReference type="ChEBI" id="CHEBI:57597"/>
        <dbReference type="ChEBI" id="CHEBI:57642"/>
        <dbReference type="ChEBI" id="CHEBI:57945"/>
        <dbReference type="EC" id="1.1.1.94"/>
    </reaction>
</comment>
<dbReference type="Gene3D" id="1.10.1040.10">
    <property type="entry name" value="N-(1-d-carboxylethyl)-l-norvaline Dehydrogenase, domain 2"/>
    <property type="match status" value="1"/>
</dbReference>
<evidence type="ECO:0000313" key="18">
    <source>
        <dbReference type="Proteomes" id="UP000260363"/>
    </source>
</evidence>
<feature type="binding site" evidence="12">
    <location>
        <position position="141"/>
    </location>
    <ligand>
        <name>NAD(+)</name>
        <dbReference type="ChEBI" id="CHEBI:57540"/>
    </ligand>
</feature>
<keyword evidence="9" id="KW-0547">Nucleotide-binding</keyword>
<evidence type="ECO:0000256" key="9">
    <source>
        <dbReference type="HAMAP-Rule" id="MF_00394"/>
    </source>
</evidence>
<dbReference type="InterPro" id="IPR011128">
    <property type="entry name" value="G3P_DH_NAD-dep_N"/>
</dbReference>
<keyword evidence="9" id="KW-0963">Cytoplasm</keyword>
<dbReference type="GO" id="GO:0046168">
    <property type="term" value="P:glycerol-3-phosphate catabolic process"/>
    <property type="evidence" value="ECO:0007669"/>
    <property type="project" value="InterPro"/>
</dbReference>
<dbReference type="NCBIfam" id="NF000942">
    <property type="entry name" value="PRK00094.1-4"/>
    <property type="match status" value="1"/>
</dbReference>
<feature type="active site" description="Proton acceptor" evidence="9 10">
    <location>
        <position position="192"/>
    </location>
</feature>
<accession>A0A069ZZU2</accession>
<dbReference type="RefSeq" id="WP_010229335.1">
    <property type="nucleotide sequence ID" value="NZ_CP007217.1"/>
</dbReference>
<comment type="caution">
    <text evidence="9">Lacks conserved residue(s) required for the propagation of feature annotation.</text>
</comment>
<dbReference type="KEGG" id="cmx:DNC_00460"/>
<keyword evidence="7 9" id="KW-0594">Phospholipid biosynthesis</keyword>
<evidence type="ECO:0000256" key="2">
    <source>
        <dbReference type="ARBA" id="ARBA00022516"/>
    </source>
</evidence>
<keyword evidence="6 9" id="KW-0443">Lipid metabolism</keyword>
<dbReference type="InterPro" id="IPR036291">
    <property type="entry name" value="NAD(P)-bd_dom_sf"/>
</dbReference>
<dbReference type="PROSITE" id="PS00957">
    <property type="entry name" value="NAD_G3PDH"/>
    <property type="match status" value="1"/>
</dbReference>
<feature type="binding site" evidence="9">
    <location>
        <position position="256"/>
    </location>
    <ligand>
        <name>sn-glycerol 3-phosphate</name>
        <dbReference type="ChEBI" id="CHEBI:57597"/>
    </ligand>
</feature>
<evidence type="ECO:0000259" key="16">
    <source>
        <dbReference type="Pfam" id="PF07479"/>
    </source>
</evidence>
<feature type="binding site" evidence="9">
    <location>
        <position position="106"/>
    </location>
    <ligand>
        <name>NADPH</name>
        <dbReference type="ChEBI" id="CHEBI:57783"/>
    </ligand>
</feature>
<dbReference type="AlphaFoldDB" id="A0A069ZZU2"/>
<keyword evidence="8 9" id="KW-1208">Phospholipid metabolism</keyword>
<evidence type="ECO:0000256" key="4">
    <source>
        <dbReference type="ARBA" id="ARBA00023002"/>
    </source>
</evidence>
<evidence type="ECO:0000259" key="15">
    <source>
        <dbReference type="Pfam" id="PF01210"/>
    </source>
</evidence>
<feature type="binding site" evidence="9">
    <location>
        <position position="192"/>
    </location>
    <ligand>
        <name>sn-glycerol 3-phosphate</name>
        <dbReference type="ChEBI" id="CHEBI:57597"/>
    </ligand>
</feature>
<evidence type="ECO:0000256" key="8">
    <source>
        <dbReference type="ARBA" id="ARBA00023264"/>
    </source>
</evidence>
<evidence type="ECO:0000256" key="10">
    <source>
        <dbReference type="PIRSR" id="PIRSR000114-1"/>
    </source>
</evidence>
<organism evidence="17 18">
    <name type="scientific">Chlamydia muridarum</name>
    <dbReference type="NCBI Taxonomy" id="83560"/>
    <lineage>
        <taxon>Bacteria</taxon>
        <taxon>Pseudomonadati</taxon>
        <taxon>Chlamydiota</taxon>
        <taxon>Chlamydiia</taxon>
        <taxon>Chlamydiales</taxon>
        <taxon>Chlamydiaceae</taxon>
        <taxon>Chlamydia/Chlamydophila group</taxon>
        <taxon>Chlamydia</taxon>
    </lineage>
</organism>
<feature type="binding site" evidence="9">
    <location>
        <position position="141"/>
    </location>
    <ligand>
        <name>NADPH</name>
        <dbReference type="ChEBI" id="CHEBI:57783"/>
    </ligand>
</feature>
<protein>
    <recommendedName>
        <fullName evidence="9">Glycerol-3-phosphate dehydrogenase [NAD(P)+]</fullName>
        <ecNumber evidence="9">1.1.1.94</ecNumber>
    </recommendedName>
    <alternativeName>
        <fullName evidence="9">NAD(P)(+)-dependent glycerol-3-phosphate dehydrogenase</fullName>
    </alternativeName>
    <alternativeName>
        <fullName evidence="9">NAD(P)H-dependent dihydroxyacetone-phosphate reductase</fullName>
    </alternativeName>
</protein>
<dbReference type="PANTHER" id="PTHR11728">
    <property type="entry name" value="GLYCEROL-3-PHOSPHATE DEHYDROGENASE"/>
    <property type="match status" value="1"/>
</dbReference>
<evidence type="ECO:0000256" key="7">
    <source>
        <dbReference type="ARBA" id="ARBA00023209"/>
    </source>
</evidence>
<dbReference type="NCBIfam" id="NF000940">
    <property type="entry name" value="PRK00094.1-2"/>
    <property type="match status" value="1"/>
</dbReference>
<feature type="binding site" evidence="9">
    <location>
        <position position="13"/>
    </location>
    <ligand>
        <name>NADPH</name>
        <dbReference type="ChEBI" id="CHEBI:57783"/>
    </ligand>
</feature>
<dbReference type="EMBL" id="CP007217">
    <property type="protein sequence ID" value="AJR10190.1"/>
    <property type="molecule type" value="Genomic_DNA"/>
</dbReference>
<dbReference type="UniPathway" id="UPA00940"/>
<dbReference type="GO" id="GO:0006650">
    <property type="term" value="P:glycerophospholipid metabolic process"/>
    <property type="evidence" value="ECO:0007669"/>
    <property type="project" value="UniProtKB-UniRule"/>
</dbReference>
<comment type="catalytic activity">
    <reaction evidence="9 14">
        <text>sn-glycerol 3-phosphate + NADP(+) = dihydroxyacetone phosphate + NADPH + H(+)</text>
        <dbReference type="Rhea" id="RHEA:11096"/>
        <dbReference type="ChEBI" id="CHEBI:15378"/>
        <dbReference type="ChEBI" id="CHEBI:57597"/>
        <dbReference type="ChEBI" id="CHEBI:57642"/>
        <dbReference type="ChEBI" id="CHEBI:57783"/>
        <dbReference type="ChEBI" id="CHEBI:58349"/>
        <dbReference type="EC" id="1.1.1.94"/>
    </reaction>
</comment>
<feature type="binding site" evidence="9">
    <location>
        <position position="257"/>
    </location>
    <ligand>
        <name>sn-glycerol 3-phosphate</name>
        <dbReference type="ChEBI" id="CHEBI:57597"/>
    </ligand>
</feature>
<dbReference type="GO" id="GO:0141153">
    <property type="term" value="F:glycerol-3-phosphate dehydrogenase (NADP+) activity"/>
    <property type="evidence" value="ECO:0007669"/>
    <property type="project" value="RHEA"/>
</dbReference>
<dbReference type="InterPro" id="IPR008927">
    <property type="entry name" value="6-PGluconate_DH-like_C_sf"/>
</dbReference>
<proteinExistence type="inferred from homology"/>
<dbReference type="STRING" id="83560.NC80_00450"/>
<dbReference type="GeneID" id="1245617"/>
<dbReference type="HAMAP" id="MF_00394">
    <property type="entry name" value="NAD_Glyc3P_dehydrog"/>
    <property type="match status" value="1"/>
</dbReference>
<dbReference type="InterPro" id="IPR006168">
    <property type="entry name" value="G3P_DH_NAD-dep"/>
</dbReference>
<dbReference type="GO" id="GO:0051287">
    <property type="term" value="F:NAD binding"/>
    <property type="evidence" value="ECO:0007669"/>
    <property type="project" value="InterPro"/>
</dbReference>
<feature type="binding site" evidence="12">
    <location>
        <begin position="9"/>
        <end position="14"/>
    </location>
    <ligand>
        <name>NAD(+)</name>
        <dbReference type="ChEBI" id="CHEBI:57540"/>
    </ligand>
</feature>
<feature type="binding site" evidence="9">
    <location>
        <position position="256"/>
    </location>
    <ligand>
        <name>NADPH</name>
        <dbReference type="ChEBI" id="CHEBI:57783"/>
    </ligand>
</feature>
<dbReference type="OMA" id="NRMFGNM"/>
<feature type="binding site" evidence="9">
    <location>
        <position position="137"/>
    </location>
    <ligand>
        <name>sn-glycerol 3-phosphate</name>
        <dbReference type="ChEBI" id="CHEBI:57597"/>
    </ligand>
</feature>
<feature type="binding site" evidence="9">
    <location>
        <position position="106"/>
    </location>
    <ligand>
        <name>sn-glycerol 3-phosphate</name>
        <dbReference type="ChEBI" id="CHEBI:57597"/>
    </ligand>
</feature>
<dbReference type="KEGG" id="cmm:NC80_00450"/>
<dbReference type="FunFam" id="1.10.1040.10:FF:000001">
    <property type="entry name" value="Glycerol-3-phosphate dehydrogenase [NAD(P)+]"/>
    <property type="match status" value="1"/>
</dbReference>
<dbReference type="EC" id="1.1.1.94" evidence="9"/>
<evidence type="ECO:0000256" key="14">
    <source>
        <dbReference type="RuleBase" id="RU000439"/>
    </source>
</evidence>
<keyword evidence="4 9" id="KW-0560">Oxidoreductase</keyword>
<dbReference type="GO" id="GO:0005829">
    <property type="term" value="C:cytosol"/>
    <property type="evidence" value="ECO:0007669"/>
    <property type="project" value="TreeGrafter"/>
</dbReference>
<feature type="binding site" evidence="9">
    <location>
        <position position="282"/>
    </location>
    <ligand>
        <name>NADPH</name>
        <dbReference type="ChEBI" id="CHEBI:57783"/>
    </ligand>
</feature>
<feature type="binding site" evidence="11">
    <location>
        <begin position="256"/>
        <end position="257"/>
    </location>
    <ligand>
        <name>substrate</name>
    </ligand>
</feature>
<sequence length="334" mass="35938">MKETIAYLGMGMWGFSLANLLANNGHRVVGWARNPSLIEQLSTQRQHPAAPHVTIPSNLSFTSSMEEALDGATMIVEGVTSAGMRPVLNQLKSITDLQIPLVITSKGIEQNTGLLLSEIALEIFGKPAAKYLGYLSGPSIASEVLRGCPCSVVISAYDPATLKQIHQAFLTPTFRVYPNSDLKGVALGGALKNVIAIACGISDGFRFGDNAKSGLVTRGLHEIRKFATIMGCRPDTLNGLAGLGDLCTTCFSAFSRNTLFGKMLAEGLTPEQAKTKIGMVVEGVYTALSAHQIATHHKIDMPITTGVYRVLYENLDIQKGIAQLLQRNTKEEYL</sequence>
<evidence type="ECO:0000256" key="5">
    <source>
        <dbReference type="ARBA" id="ARBA00023027"/>
    </source>
</evidence>
<reference evidence="17 18" key="1">
    <citation type="submission" date="2014-02" db="EMBL/GenBank/DDBJ databases">
        <authorList>
            <person name="Chen C."/>
            <person name="Conrad T.A."/>
            <person name="Zhou Z."/>
            <person name="Lai Z."/>
            <person name="Zhong G."/>
        </authorList>
    </citation>
    <scope>NUCLEOTIDE SEQUENCE [LARGE SCALE GENOMIC DNA]</scope>
    <source>
        <strain evidence="17 18">Nigg3-28</strain>
    </source>
</reference>
<name>A0A069ZZU2_CHLMR</name>
<keyword evidence="3 9" id="KW-0521">NADP</keyword>